<reference evidence="5 6" key="1">
    <citation type="submission" date="2021-03" db="EMBL/GenBank/DDBJ databases">
        <title>Genomic Encyclopedia of Type Strains, Phase IV (KMG-IV): sequencing the most valuable type-strain genomes for metagenomic binning, comparative biology and taxonomic classification.</title>
        <authorList>
            <person name="Goeker M."/>
        </authorList>
    </citation>
    <scope>NUCLEOTIDE SEQUENCE [LARGE SCALE GENOMIC DNA]</scope>
    <source>
        <strain evidence="5 6">DSM 27138</strain>
    </source>
</reference>
<dbReference type="PANTHER" id="PTHR11712:SF336">
    <property type="entry name" value="3-OXOACYL-[ACYL-CARRIER-PROTEIN] SYNTHASE, MITOCHONDRIAL"/>
    <property type="match status" value="1"/>
</dbReference>
<dbReference type="PANTHER" id="PTHR11712">
    <property type="entry name" value="POLYKETIDE SYNTHASE-RELATED"/>
    <property type="match status" value="1"/>
</dbReference>
<evidence type="ECO:0000256" key="3">
    <source>
        <dbReference type="RuleBase" id="RU003694"/>
    </source>
</evidence>
<comment type="similarity">
    <text evidence="1 3">Belongs to the thiolase-like superfamily. Beta-ketoacyl-ACP synthases family.</text>
</comment>
<evidence type="ECO:0000313" key="6">
    <source>
        <dbReference type="Proteomes" id="UP001519289"/>
    </source>
</evidence>
<dbReference type="Pfam" id="PF02801">
    <property type="entry name" value="Ketoacyl-synt_C"/>
    <property type="match status" value="1"/>
</dbReference>
<dbReference type="SUPFAM" id="SSF53901">
    <property type="entry name" value="Thiolase-like"/>
    <property type="match status" value="2"/>
</dbReference>
<dbReference type="InterPro" id="IPR020841">
    <property type="entry name" value="PKS_Beta-ketoAc_synthase_dom"/>
</dbReference>
<keyword evidence="5" id="KW-0012">Acyltransferase</keyword>
<protein>
    <submittedName>
        <fullName evidence="5">3-oxoacyl-[acyl-carrier-protein] synthase II</fullName>
        <ecNumber evidence="5">2.3.1.179</ecNumber>
    </submittedName>
</protein>
<gene>
    <name evidence="5" type="ORF">J2Z79_002334</name>
</gene>
<dbReference type="Proteomes" id="UP001519289">
    <property type="component" value="Unassembled WGS sequence"/>
</dbReference>
<dbReference type="EMBL" id="JAGGLG010000019">
    <property type="protein sequence ID" value="MBP2018919.1"/>
    <property type="molecule type" value="Genomic_DNA"/>
</dbReference>
<evidence type="ECO:0000313" key="5">
    <source>
        <dbReference type="EMBL" id="MBP2018919.1"/>
    </source>
</evidence>
<dbReference type="InterPro" id="IPR014031">
    <property type="entry name" value="Ketoacyl_synth_C"/>
</dbReference>
<dbReference type="CDD" id="cd00834">
    <property type="entry name" value="KAS_I_II"/>
    <property type="match status" value="1"/>
</dbReference>
<dbReference type="PROSITE" id="PS00606">
    <property type="entry name" value="KS3_1"/>
    <property type="match status" value="1"/>
</dbReference>
<proteinExistence type="inferred from homology"/>
<dbReference type="GO" id="GO:0004315">
    <property type="term" value="F:3-oxoacyl-[acyl-carrier-protein] synthase activity"/>
    <property type="evidence" value="ECO:0007669"/>
    <property type="project" value="UniProtKB-EC"/>
</dbReference>
<evidence type="ECO:0000256" key="2">
    <source>
        <dbReference type="ARBA" id="ARBA00022679"/>
    </source>
</evidence>
<dbReference type="InterPro" id="IPR014030">
    <property type="entry name" value="Ketoacyl_synth_N"/>
</dbReference>
<keyword evidence="6" id="KW-1185">Reference proteome</keyword>
<dbReference type="InterPro" id="IPR016039">
    <property type="entry name" value="Thiolase-like"/>
</dbReference>
<dbReference type="InterPro" id="IPR018201">
    <property type="entry name" value="Ketoacyl_synth_AS"/>
</dbReference>
<dbReference type="RefSeq" id="WP_209467043.1">
    <property type="nucleotide sequence ID" value="NZ_JAGGLG010000019.1"/>
</dbReference>
<feature type="domain" description="Ketosynthase family 3 (KS3)" evidence="4">
    <location>
        <begin position="2"/>
        <end position="397"/>
    </location>
</feature>
<evidence type="ECO:0000256" key="1">
    <source>
        <dbReference type="ARBA" id="ARBA00008467"/>
    </source>
</evidence>
<dbReference type="SMART" id="SM00825">
    <property type="entry name" value="PKS_KS"/>
    <property type="match status" value="1"/>
</dbReference>
<comment type="caution">
    <text evidence="5">The sequence shown here is derived from an EMBL/GenBank/DDBJ whole genome shotgun (WGS) entry which is preliminary data.</text>
</comment>
<keyword evidence="2 3" id="KW-0808">Transferase</keyword>
<sequence>MKRRVVITGLGVVSPIGSAVDDFLAALREGRSGIRPVTRFDTSCYSTQMGGEVDGDSLGLTPGVFRDYIYDMVREAVRQAAGEARLDELVQRDPWAVGVSMATSLGGTLSREYYHEQKHLKGEADPALLLNVPAPLVTGLTARLTGARGPSATLVTACAAGTNAVGLGFDLIRRGEVRAAVTGGVDPFSQVSFSGFHALRALTKHICHPFDAGRDGLVIGECAAVCVLEDLESALERGAPIYAEVLGFAISNDAYHQTTPDPEGGGAERAMRGALEDAGLTPADVDYINAHGTGTTYNDDMEIRAIRNVFGERIPPVSSSKSIFGHTLGAAGAIECIVTTLCLAHGFVAPTLRWERPPVEDVEIDFVPGRSREADLRVAISNSFAFGGNTASLVLGRYGG</sequence>
<dbReference type="Pfam" id="PF00109">
    <property type="entry name" value="ketoacyl-synt"/>
    <property type="match status" value="1"/>
</dbReference>
<dbReference type="EC" id="2.3.1.179" evidence="5"/>
<dbReference type="Gene3D" id="3.40.47.10">
    <property type="match status" value="1"/>
</dbReference>
<accession>A0ABS4JWS5</accession>
<organism evidence="5 6">
    <name type="scientific">Symbiobacterium terraclitae</name>
    <dbReference type="NCBI Taxonomy" id="557451"/>
    <lineage>
        <taxon>Bacteria</taxon>
        <taxon>Bacillati</taxon>
        <taxon>Bacillota</taxon>
        <taxon>Clostridia</taxon>
        <taxon>Eubacteriales</taxon>
        <taxon>Symbiobacteriaceae</taxon>
        <taxon>Symbiobacterium</taxon>
    </lineage>
</organism>
<dbReference type="PROSITE" id="PS52004">
    <property type="entry name" value="KS3_2"/>
    <property type="match status" value="1"/>
</dbReference>
<name>A0ABS4JWS5_9FIRM</name>
<dbReference type="InterPro" id="IPR000794">
    <property type="entry name" value="Beta-ketoacyl_synthase"/>
</dbReference>
<evidence type="ECO:0000259" key="4">
    <source>
        <dbReference type="PROSITE" id="PS52004"/>
    </source>
</evidence>